<keyword evidence="4" id="KW-0862">Zinc</keyword>
<evidence type="ECO:0000313" key="9">
    <source>
        <dbReference type="EMBL" id="KEH19693.1"/>
    </source>
</evidence>
<dbReference type="InterPro" id="IPR013087">
    <property type="entry name" value="Znf_C2H2_type"/>
</dbReference>
<evidence type="ECO:0000256" key="1">
    <source>
        <dbReference type="ARBA" id="ARBA00004123"/>
    </source>
</evidence>
<dbReference type="GO" id="GO:0008270">
    <property type="term" value="F:zinc ion binding"/>
    <property type="evidence" value="ECO:0007669"/>
    <property type="project" value="UniProtKB-KW"/>
</dbReference>
<evidence type="ECO:0000313" key="11">
    <source>
        <dbReference type="Proteomes" id="UP000002051"/>
    </source>
</evidence>
<dbReference type="EMBL" id="CM001224">
    <property type="protein sequence ID" value="KEH19693.1"/>
    <property type="molecule type" value="Genomic_DNA"/>
</dbReference>
<dbReference type="STRING" id="3880.A0A072TS55"/>
<evidence type="ECO:0000256" key="5">
    <source>
        <dbReference type="ARBA" id="ARBA00023242"/>
    </source>
</evidence>
<protein>
    <submittedName>
        <fullName evidence="9">Zinc finger-like protein</fullName>
    </submittedName>
</protein>
<feature type="domain" description="C2H2-type" evidence="8">
    <location>
        <begin position="100"/>
        <end position="127"/>
    </location>
</feature>
<feature type="compositionally biased region" description="Basic and acidic residues" evidence="7">
    <location>
        <begin position="12"/>
        <end position="31"/>
    </location>
</feature>
<reference evidence="9 11" key="1">
    <citation type="journal article" date="2011" name="Nature">
        <title>The Medicago genome provides insight into the evolution of rhizobial symbioses.</title>
        <authorList>
            <person name="Young N.D."/>
            <person name="Debelle F."/>
            <person name="Oldroyd G.E."/>
            <person name="Geurts R."/>
            <person name="Cannon S.B."/>
            <person name="Udvardi M.K."/>
            <person name="Benedito V.A."/>
            <person name="Mayer K.F."/>
            <person name="Gouzy J."/>
            <person name="Schoof H."/>
            <person name="Van de Peer Y."/>
            <person name="Proost S."/>
            <person name="Cook D.R."/>
            <person name="Meyers B.C."/>
            <person name="Spannagl M."/>
            <person name="Cheung F."/>
            <person name="De Mita S."/>
            <person name="Krishnakumar V."/>
            <person name="Gundlach H."/>
            <person name="Zhou S."/>
            <person name="Mudge J."/>
            <person name="Bharti A.K."/>
            <person name="Murray J.D."/>
            <person name="Naoumkina M.A."/>
            <person name="Rosen B."/>
            <person name="Silverstein K.A."/>
            <person name="Tang H."/>
            <person name="Rombauts S."/>
            <person name="Zhao P.X."/>
            <person name="Zhou P."/>
            <person name="Barbe V."/>
            <person name="Bardou P."/>
            <person name="Bechner M."/>
            <person name="Bellec A."/>
            <person name="Berger A."/>
            <person name="Berges H."/>
            <person name="Bidwell S."/>
            <person name="Bisseling T."/>
            <person name="Choisne N."/>
            <person name="Couloux A."/>
            <person name="Denny R."/>
            <person name="Deshpande S."/>
            <person name="Dai X."/>
            <person name="Doyle J.J."/>
            <person name="Dudez A.M."/>
            <person name="Farmer A.D."/>
            <person name="Fouteau S."/>
            <person name="Franken C."/>
            <person name="Gibelin C."/>
            <person name="Gish J."/>
            <person name="Goldstein S."/>
            <person name="Gonzalez A.J."/>
            <person name="Green P.J."/>
            <person name="Hallab A."/>
            <person name="Hartog M."/>
            <person name="Hua A."/>
            <person name="Humphray S.J."/>
            <person name="Jeong D.H."/>
            <person name="Jing Y."/>
            <person name="Jocker A."/>
            <person name="Kenton S.M."/>
            <person name="Kim D.J."/>
            <person name="Klee K."/>
            <person name="Lai H."/>
            <person name="Lang C."/>
            <person name="Lin S."/>
            <person name="Macmil S.L."/>
            <person name="Magdelenat G."/>
            <person name="Matthews L."/>
            <person name="McCorrison J."/>
            <person name="Monaghan E.L."/>
            <person name="Mun J.H."/>
            <person name="Najar F.Z."/>
            <person name="Nicholson C."/>
            <person name="Noirot C."/>
            <person name="O'Bleness M."/>
            <person name="Paule C.R."/>
            <person name="Poulain J."/>
            <person name="Prion F."/>
            <person name="Qin B."/>
            <person name="Qu C."/>
            <person name="Retzel E.F."/>
            <person name="Riddle C."/>
            <person name="Sallet E."/>
            <person name="Samain S."/>
            <person name="Samson N."/>
            <person name="Sanders I."/>
            <person name="Saurat O."/>
            <person name="Scarpelli C."/>
            <person name="Schiex T."/>
            <person name="Segurens B."/>
            <person name="Severin A.J."/>
            <person name="Sherrier D.J."/>
            <person name="Shi R."/>
            <person name="Sims S."/>
            <person name="Singer S.R."/>
            <person name="Sinharoy S."/>
            <person name="Sterck L."/>
            <person name="Viollet A."/>
            <person name="Wang B.B."/>
            <person name="Wang K."/>
            <person name="Wang M."/>
            <person name="Wang X."/>
            <person name="Warfsmann J."/>
            <person name="Weissenbach J."/>
            <person name="White D.D."/>
            <person name="White J.D."/>
            <person name="Wiley G.B."/>
            <person name="Wincker P."/>
            <person name="Xing Y."/>
            <person name="Yang L."/>
            <person name="Yao Z."/>
            <person name="Ying F."/>
            <person name="Zhai J."/>
            <person name="Zhou L."/>
            <person name="Zuber A."/>
            <person name="Denarie J."/>
            <person name="Dixon R.A."/>
            <person name="May G.D."/>
            <person name="Schwartz D.C."/>
            <person name="Rogers J."/>
            <person name="Quetier F."/>
            <person name="Town C.D."/>
            <person name="Roe B.A."/>
        </authorList>
    </citation>
    <scope>NUCLEOTIDE SEQUENCE [LARGE SCALE GENOMIC DNA]</scope>
    <source>
        <strain evidence="9">A17</strain>
        <strain evidence="10 11">cv. Jemalong A17</strain>
    </source>
</reference>
<evidence type="ECO:0000256" key="6">
    <source>
        <dbReference type="PROSITE-ProRule" id="PRU00042"/>
    </source>
</evidence>
<feature type="region of interest" description="Disordered" evidence="7">
    <location>
        <begin position="266"/>
        <end position="297"/>
    </location>
</feature>
<evidence type="ECO:0000256" key="7">
    <source>
        <dbReference type="SAM" id="MobiDB-lite"/>
    </source>
</evidence>
<keyword evidence="5" id="KW-0539">Nucleus</keyword>
<keyword evidence="2" id="KW-0479">Metal-binding</keyword>
<dbReference type="Proteomes" id="UP000002051">
    <property type="component" value="Chromosome 8"/>
</dbReference>
<feature type="compositionally biased region" description="Basic and acidic residues" evidence="7">
    <location>
        <begin position="269"/>
        <end position="279"/>
    </location>
</feature>
<dbReference type="Pfam" id="PF13912">
    <property type="entry name" value="zf-C2H2_6"/>
    <property type="match status" value="1"/>
</dbReference>
<evidence type="ECO:0000259" key="8">
    <source>
        <dbReference type="PROSITE" id="PS50157"/>
    </source>
</evidence>
<accession>A0A072TS55</accession>
<dbReference type="GO" id="GO:0005634">
    <property type="term" value="C:nucleus"/>
    <property type="evidence" value="ECO:0007669"/>
    <property type="project" value="UniProtKB-SubCell"/>
</dbReference>
<proteinExistence type="predicted"/>
<dbReference type="PaxDb" id="3880-AES83746"/>
<evidence type="ECO:0000256" key="2">
    <source>
        <dbReference type="ARBA" id="ARBA00022723"/>
    </source>
</evidence>
<dbReference type="PROSITE" id="PS50157">
    <property type="entry name" value="ZINC_FINGER_C2H2_2"/>
    <property type="match status" value="1"/>
</dbReference>
<evidence type="ECO:0000256" key="3">
    <source>
        <dbReference type="ARBA" id="ARBA00022771"/>
    </source>
</evidence>
<feature type="compositionally biased region" description="Low complexity" evidence="7">
    <location>
        <begin position="1"/>
        <end position="11"/>
    </location>
</feature>
<dbReference type="OrthoDB" id="1736050at2759"/>
<reference evidence="10" key="3">
    <citation type="submission" date="2015-04" db="UniProtKB">
        <authorList>
            <consortium name="EnsemblPlants"/>
        </authorList>
    </citation>
    <scope>IDENTIFICATION</scope>
    <source>
        <strain evidence="10">cv. Jemalong A17</strain>
    </source>
</reference>
<dbReference type="AlphaFoldDB" id="A0A072TS55"/>
<dbReference type="InterPro" id="IPR036236">
    <property type="entry name" value="Znf_C2H2_sf"/>
</dbReference>
<feature type="compositionally biased region" description="Basic and acidic residues" evidence="7">
    <location>
        <begin position="83"/>
        <end position="96"/>
    </location>
</feature>
<comment type="subcellular location">
    <subcellularLocation>
        <location evidence="1">Nucleus</location>
    </subcellularLocation>
</comment>
<evidence type="ECO:0000313" key="10">
    <source>
        <dbReference type="EnsemblPlants" id="KEH19693"/>
    </source>
</evidence>
<dbReference type="PANTHER" id="PTHR47287:SF9">
    <property type="entry name" value="ZINC FINGER PROTEIN 4-LIKE"/>
    <property type="match status" value="1"/>
</dbReference>
<dbReference type="KEGG" id="mtr:25502663"/>
<dbReference type="Gene3D" id="3.30.160.60">
    <property type="entry name" value="Classic Zinc Finger"/>
    <property type="match status" value="1"/>
</dbReference>
<organism evidence="9 11">
    <name type="scientific">Medicago truncatula</name>
    <name type="common">Barrel medic</name>
    <name type="synonym">Medicago tribuloides</name>
    <dbReference type="NCBI Taxonomy" id="3880"/>
    <lineage>
        <taxon>Eukaryota</taxon>
        <taxon>Viridiplantae</taxon>
        <taxon>Streptophyta</taxon>
        <taxon>Embryophyta</taxon>
        <taxon>Tracheophyta</taxon>
        <taxon>Spermatophyta</taxon>
        <taxon>Magnoliopsida</taxon>
        <taxon>eudicotyledons</taxon>
        <taxon>Gunneridae</taxon>
        <taxon>Pentapetalae</taxon>
        <taxon>rosids</taxon>
        <taxon>fabids</taxon>
        <taxon>Fabales</taxon>
        <taxon>Fabaceae</taxon>
        <taxon>Papilionoideae</taxon>
        <taxon>50 kb inversion clade</taxon>
        <taxon>NPAAA clade</taxon>
        <taxon>Hologalegina</taxon>
        <taxon>IRL clade</taxon>
        <taxon>Trifolieae</taxon>
        <taxon>Medicago</taxon>
    </lineage>
</organism>
<dbReference type="PANTHER" id="PTHR47287">
    <property type="entry name" value="C2H2 AND C2HC ZINC FINGERS SUPERFAMILY PROTEIN"/>
    <property type="match status" value="1"/>
</dbReference>
<dbReference type="HOGENOM" id="CLU_066746_0_0_1"/>
<dbReference type="PROSITE" id="PS00028">
    <property type="entry name" value="ZINC_FINGER_C2H2_1"/>
    <property type="match status" value="1"/>
</dbReference>
<dbReference type="InterPro" id="IPR044246">
    <property type="entry name" value="ZFP3-like"/>
</dbReference>
<evidence type="ECO:0000256" key="4">
    <source>
        <dbReference type="ARBA" id="ARBA00022833"/>
    </source>
</evidence>
<gene>
    <name evidence="10" type="primary">25502663</name>
    <name evidence="9" type="ordered locus">MTR_8g466760</name>
</gene>
<dbReference type="GO" id="GO:0009788">
    <property type="term" value="P:negative regulation of abscisic acid-activated signaling pathway"/>
    <property type="evidence" value="ECO:0007669"/>
    <property type="project" value="InterPro"/>
</dbReference>
<dbReference type="EnsemblPlants" id="KEH19693">
    <property type="protein sequence ID" value="KEH19693"/>
    <property type="gene ID" value="MTR_8g466760"/>
</dbReference>
<feature type="compositionally biased region" description="Low complexity" evidence="7">
    <location>
        <begin position="285"/>
        <end position="297"/>
    </location>
</feature>
<keyword evidence="11" id="KW-1185">Reference proteome</keyword>
<name>A0A072TS55_MEDTR</name>
<keyword evidence="3 6" id="KW-0863">Zinc-finger</keyword>
<feature type="region of interest" description="Disordered" evidence="7">
    <location>
        <begin position="1"/>
        <end position="45"/>
    </location>
</feature>
<dbReference type="SUPFAM" id="SSF57667">
    <property type="entry name" value="beta-beta-alpha zinc fingers"/>
    <property type="match status" value="1"/>
</dbReference>
<sequence>MASESSSISSTSRDRGDSTHSKKVTNMKEIEQIQSSNSKPDKPIDFMKLSKEDSVPVSKVKEHNFFGPIRIGSSSCFPTDNNQGKDENINEEKNSDSRSFSCSFCKRQFSTSQALGGHQNAHKAERTLEKQRKQRYDDGVLGLGQSYFNSTLFRPYDYRSIGIRTESMIQKPHYFSPKITPHSFGYSHSALLQDILNPSLVSLRNMGGSNRGFGNLGIGGATTSRIEDGTNNNKIGAILKLGDSSTNIATSSNSNMEKQIIVLPTSPKDGIHDLSKSNNEEEPSDSGSSELDLSLKL</sequence>
<feature type="region of interest" description="Disordered" evidence="7">
    <location>
        <begin position="76"/>
        <end position="96"/>
    </location>
</feature>
<reference evidence="9 11" key="2">
    <citation type="journal article" date="2014" name="BMC Genomics">
        <title>An improved genome release (version Mt4.0) for the model legume Medicago truncatula.</title>
        <authorList>
            <person name="Tang H."/>
            <person name="Krishnakumar V."/>
            <person name="Bidwell S."/>
            <person name="Rosen B."/>
            <person name="Chan A."/>
            <person name="Zhou S."/>
            <person name="Gentzbittel L."/>
            <person name="Childs K.L."/>
            <person name="Yandell M."/>
            <person name="Gundlach H."/>
            <person name="Mayer K.F."/>
            <person name="Schwartz D.C."/>
            <person name="Town C.D."/>
        </authorList>
    </citation>
    <scope>GENOME REANNOTATION</scope>
    <source>
        <strain evidence="9">A17</strain>
        <strain evidence="10 11">cv. Jemalong A17</strain>
    </source>
</reference>